<dbReference type="InterPro" id="IPR044925">
    <property type="entry name" value="His-Me_finger_sf"/>
</dbReference>
<dbReference type="Proteomes" id="UP001597045">
    <property type="component" value="Unassembled WGS sequence"/>
</dbReference>
<dbReference type="SUPFAM" id="SSF54060">
    <property type="entry name" value="His-Me finger endonucleases"/>
    <property type="match status" value="1"/>
</dbReference>
<reference evidence="2" key="1">
    <citation type="journal article" date="2019" name="Int. J. Syst. Evol. Microbiol.">
        <title>The Global Catalogue of Microorganisms (GCM) 10K type strain sequencing project: providing services to taxonomists for standard genome sequencing and annotation.</title>
        <authorList>
            <consortium name="The Broad Institute Genomics Platform"/>
            <consortium name="The Broad Institute Genome Sequencing Center for Infectious Disease"/>
            <person name="Wu L."/>
            <person name="Ma J."/>
        </authorList>
    </citation>
    <scope>NUCLEOTIDE SEQUENCE [LARGE SCALE GENOMIC DNA]</scope>
    <source>
        <strain evidence="2">JCM 31486</strain>
    </source>
</reference>
<dbReference type="Gene3D" id="3.40.1800.10">
    <property type="entry name" value="His-Me finger endonucleases"/>
    <property type="match status" value="1"/>
</dbReference>
<keyword evidence="1" id="KW-0255">Endonuclease</keyword>
<accession>A0ABW3M0L5</accession>
<dbReference type="Pfam" id="PF02945">
    <property type="entry name" value="Endonuclease_7"/>
    <property type="match status" value="1"/>
</dbReference>
<proteinExistence type="predicted"/>
<dbReference type="InterPro" id="IPR004211">
    <property type="entry name" value="Endonuclease_7"/>
</dbReference>
<gene>
    <name evidence="1" type="ORF">ACFQ1S_00510</name>
</gene>
<organism evidence="1 2">
    <name type="scientific">Kibdelosporangium lantanae</name>
    <dbReference type="NCBI Taxonomy" id="1497396"/>
    <lineage>
        <taxon>Bacteria</taxon>
        <taxon>Bacillati</taxon>
        <taxon>Actinomycetota</taxon>
        <taxon>Actinomycetes</taxon>
        <taxon>Pseudonocardiales</taxon>
        <taxon>Pseudonocardiaceae</taxon>
        <taxon>Kibdelosporangium</taxon>
    </lineage>
</organism>
<evidence type="ECO:0000313" key="2">
    <source>
        <dbReference type="Proteomes" id="UP001597045"/>
    </source>
</evidence>
<keyword evidence="1" id="KW-0378">Hydrolase</keyword>
<protein>
    <submittedName>
        <fullName evidence="1">Endonuclease VII domain-containing protein</fullName>
    </submittedName>
</protein>
<evidence type="ECO:0000313" key="1">
    <source>
        <dbReference type="EMBL" id="MFD1044181.1"/>
    </source>
</evidence>
<keyword evidence="2" id="KW-1185">Reference proteome</keyword>
<dbReference type="InterPro" id="IPR038563">
    <property type="entry name" value="Endonuclease_7_sf"/>
</dbReference>
<keyword evidence="1" id="KW-0540">Nuclease</keyword>
<dbReference type="GO" id="GO:0004519">
    <property type="term" value="F:endonuclease activity"/>
    <property type="evidence" value="ECO:0007669"/>
    <property type="project" value="UniProtKB-KW"/>
</dbReference>
<sequence>MGTRGPTKRCPRCELDLPQGEFWRSQRSRDGLQGYCKVCSRGYEKQRYGVGRPKPGAKRRYYKDAYGLTLTQIEELKARQGGVCAICGEVPERAVVDHCHKTGLVRGILCNACNRGMGMLRDSLDVLRSAVTYLATHQARALNDGGDQDGNQRPGSEAQ</sequence>
<dbReference type="EMBL" id="JBHTIS010000010">
    <property type="protein sequence ID" value="MFD1044181.1"/>
    <property type="molecule type" value="Genomic_DNA"/>
</dbReference>
<comment type="caution">
    <text evidence="1">The sequence shown here is derived from an EMBL/GenBank/DDBJ whole genome shotgun (WGS) entry which is preliminary data.</text>
</comment>
<name>A0ABW3M0L5_9PSEU</name>